<evidence type="ECO:0000259" key="2">
    <source>
        <dbReference type="PROSITE" id="PS50966"/>
    </source>
</evidence>
<keyword evidence="4" id="KW-1185">Reference proteome</keyword>
<reference evidence="3 4" key="1">
    <citation type="submission" date="2024-07" db="EMBL/GenBank/DDBJ databases">
        <authorList>
            <person name="Lee S."/>
            <person name="Kang M."/>
        </authorList>
    </citation>
    <scope>NUCLEOTIDE SEQUENCE [LARGE SCALE GENOMIC DNA]</scope>
    <source>
        <strain evidence="3 4">DS6</strain>
    </source>
</reference>
<dbReference type="PROSITE" id="PS50966">
    <property type="entry name" value="ZF_SWIM"/>
    <property type="match status" value="1"/>
</dbReference>
<organism evidence="3 4">
    <name type="scientific">Nocardioides eburneus</name>
    <dbReference type="NCBI Taxonomy" id="3231482"/>
    <lineage>
        <taxon>Bacteria</taxon>
        <taxon>Bacillati</taxon>
        <taxon>Actinomycetota</taxon>
        <taxon>Actinomycetes</taxon>
        <taxon>Propionibacteriales</taxon>
        <taxon>Nocardioidaceae</taxon>
        <taxon>Nocardioides</taxon>
    </lineage>
</organism>
<keyword evidence="1" id="KW-0479">Metal-binding</keyword>
<dbReference type="Pfam" id="PF04434">
    <property type="entry name" value="SWIM"/>
    <property type="match status" value="1"/>
</dbReference>
<accession>A0ABV3SY69</accession>
<dbReference type="Proteomes" id="UP001556631">
    <property type="component" value="Unassembled WGS sequence"/>
</dbReference>
<gene>
    <name evidence="3" type="ORF">AB3X52_09640</name>
</gene>
<keyword evidence="1" id="KW-0862">Zinc</keyword>
<dbReference type="PANTHER" id="PTHR38133">
    <property type="entry name" value="SLR1429 PROTEIN"/>
    <property type="match status" value="1"/>
</dbReference>
<feature type="domain" description="SWIM-type" evidence="2">
    <location>
        <begin position="120"/>
        <end position="155"/>
    </location>
</feature>
<dbReference type="InterPro" id="IPR007527">
    <property type="entry name" value="Znf_SWIM"/>
</dbReference>
<name>A0ABV3SY69_9ACTN</name>
<protein>
    <submittedName>
        <fullName evidence="3">SWIM zinc finger family protein</fullName>
    </submittedName>
</protein>
<dbReference type="PANTHER" id="PTHR38133:SF1">
    <property type="entry name" value="SLR1429 PROTEIN"/>
    <property type="match status" value="1"/>
</dbReference>
<dbReference type="RefSeq" id="WP_367993680.1">
    <property type="nucleotide sequence ID" value="NZ_JBFPJR010000013.1"/>
</dbReference>
<proteinExistence type="predicted"/>
<dbReference type="EMBL" id="JBFPJR010000013">
    <property type="protein sequence ID" value="MEX0427882.1"/>
    <property type="molecule type" value="Genomic_DNA"/>
</dbReference>
<evidence type="ECO:0000313" key="3">
    <source>
        <dbReference type="EMBL" id="MEX0427882.1"/>
    </source>
</evidence>
<comment type="caution">
    <text evidence="3">The sequence shown here is derived from an EMBL/GenBank/DDBJ whole genome shotgun (WGS) entry which is preliminary data.</text>
</comment>
<evidence type="ECO:0000313" key="4">
    <source>
        <dbReference type="Proteomes" id="UP001556631"/>
    </source>
</evidence>
<keyword evidence="1" id="KW-0863">Zinc-finger</keyword>
<evidence type="ECO:0000256" key="1">
    <source>
        <dbReference type="PROSITE-ProRule" id="PRU00325"/>
    </source>
</evidence>
<sequence>MTAVTHQRQPVRRSAPRPESWWGRAFLRAIEEAAYDDGQLAAARALARSGRIAGLVVDAGSVAAAVDADGGLWTVTVALPVLDDASAAAFLEVLSTDHHRLDAVLAGGLPHDLVEHAEEAGVELVPYGGELGAACTCRHWHDVCVHALAVLHQLAWLVDRDAQVLLHLRGVPRDELLARLRRVAVPAADLLGSYPDSRDAAAGSEVDEVEIAFDAALRARRLLADG</sequence>